<comment type="caution">
    <text evidence="1">The sequence shown here is derived from an EMBL/GenBank/DDBJ whole genome shotgun (WGS) entry which is preliminary data.</text>
</comment>
<dbReference type="PATRIC" id="fig|626887.3.peg.3117"/>
<dbReference type="OrthoDB" id="5600613at2"/>
<dbReference type="HOGENOM" id="CLU_159999_1_0_6"/>
<dbReference type="STRING" id="626887.J057_15595"/>
<dbReference type="EMBL" id="APLQ01000014">
    <property type="protein sequence ID" value="ENO12835.1"/>
    <property type="molecule type" value="Genomic_DNA"/>
</dbReference>
<name>N6VRM3_9GAMM</name>
<evidence type="ECO:0000313" key="2">
    <source>
        <dbReference type="Proteomes" id="UP000013165"/>
    </source>
</evidence>
<organism evidence="1 2">
    <name type="scientific">Marinobacter nanhaiticus D15-8W</name>
    <dbReference type="NCBI Taxonomy" id="626887"/>
    <lineage>
        <taxon>Bacteria</taxon>
        <taxon>Pseudomonadati</taxon>
        <taxon>Pseudomonadota</taxon>
        <taxon>Gammaproteobacteria</taxon>
        <taxon>Pseudomonadales</taxon>
        <taxon>Marinobacteraceae</taxon>
        <taxon>Marinobacter</taxon>
    </lineage>
</organism>
<proteinExistence type="predicted"/>
<keyword evidence="2" id="KW-1185">Reference proteome</keyword>
<dbReference type="RefSeq" id="WP_004581065.1">
    <property type="nucleotide sequence ID" value="NZ_AP028878.1"/>
</dbReference>
<sequence>MNITMTEARLRPETTIDLLELVSMEGCHYMARYYINDEPYILVGKDQHPFWFNGAREARDAFRGFQVKETVIIPPTGTDEMIGMSSYDMTEMRVRL</sequence>
<gene>
    <name evidence="1" type="ORF">J057_15595</name>
</gene>
<evidence type="ECO:0000313" key="1">
    <source>
        <dbReference type="EMBL" id="ENO12835.1"/>
    </source>
</evidence>
<dbReference type="Proteomes" id="UP000013165">
    <property type="component" value="Unassembled WGS sequence"/>
</dbReference>
<dbReference type="InterPro" id="IPR045508">
    <property type="entry name" value="DUF6482"/>
</dbReference>
<protein>
    <submittedName>
        <fullName evidence="1">Uncharacterized protein</fullName>
    </submittedName>
</protein>
<reference evidence="1 2" key="1">
    <citation type="journal article" date="2013" name="Genome Announc.">
        <title>Genome Sequence of the Polycyclic Aromatic Hydrocarbon-Degrading Bacterium Strain Marinobacter nanhaiticus D15-8WT.</title>
        <authorList>
            <person name="Cui Z."/>
            <person name="Gao W."/>
            <person name="Li Q."/>
            <person name="Xu G."/>
            <person name="Zheng L."/>
        </authorList>
    </citation>
    <scope>NUCLEOTIDE SEQUENCE [LARGE SCALE GENOMIC DNA]</scope>
    <source>
        <strain evidence="1 2">D15-8W</strain>
    </source>
</reference>
<accession>N6VRM3</accession>
<dbReference type="Pfam" id="PF20090">
    <property type="entry name" value="DUF6482"/>
    <property type="match status" value="1"/>
</dbReference>
<dbReference type="AlphaFoldDB" id="N6VRM3"/>